<name>A0ABV5P414_9ACTN</name>
<accession>A0ABV5P414</accession>
<comment type="caution">
    <text evidence="1">The sequence shown here is derived from an EMBL/GenBank/DDBJ whole genome shotgun (WGS) entry which is preliminary data.</text>
</comment>
<evidence type="ECO:0000313" key="1">
    <source>
        <dbReference type="EMBL" id="MFB9476896.1"/>
    </source>
</evidence>
<dbReference type="RefSeq" id="WP_345410144.1">
    <property type="nucleotide sequence ID" value="NZ_BAAAXS010000002.1"/>
</dbReference>
<proteinExistence type="predicted"/>
<evidence type="ECO:0000313" key="2">
    <source>
        <dbReference type="Proteomes" id="UP001589568"/>
    </source>
</evidence>
<gene>
    <name evidence="1" type="ORF">ACFFR3_46030</name>
</gene>
<dbReference type="Proteomes" id="UP001589568">
    <property type="component" value="Unassembled WGS sequence"/>
</dbReference>
<organism evidence="1 2">
    <name type="scientific">Nonomuraea salmonea</name>
    <dbReference type="NCBI Taxonomy" id="46181"/>
    <lineage>
        <taxon>Bacteria</taxon>
        <taxon>Bacillati</taxon>
        <taxon>Actinomycetota</taxon>
        <taxon>Actinomycetes</taxon>
        <taxon>Streptosporangiales</taxon>
        <taxon>Streptosporangiaceae</taxon>
        <taxon>Nonomuraea</taxon>
    </lineage>
</organism>
<reference evidence="1 2" key="1">
    <citation type="submission" date="2024-09" db="EMBL/GenBank/DDBJ databases">
        <authorList>
            <person name="Sun Q."/>
            <person name="Mori K."/>
        </authorList>
    </citation>
    <scope>NUCLEOTIDE SEQUENCE [LARGE SCALE GENOMIC DNA]</scope>
    <source>
        <strain evidence="1 2">JCM 3324</strain>
    </source>
</reference>
<protein>
    <submittedName>
        <fullName evidence="1">Uncharacterized protein</fullName>
    </submittedName>
</protein>
<sequence>MKVMEMQQQVRFYMRREVAVELLEMRDMDAIKEVLALLPEAYEADPEFGGMLERFVTLRVLAIAAFGAGVVAEAAEALHEAIVGIHDEY</sequence>
<keyword evidence="2" id="KW-1185">Reference proteome</keyword>
<dbReference type="EMBL" id="JBHMCF010000057">
    <property type="protein sequence ID" value="MFB9476896.1"/>
    <property type="molecule type" value="Genomic_DNA"/>
</dbReference>